<dbReference type="Proteomes" id="UP001632038">
    <property type="component" value="Unassembled WGS sequence"/>
</dbReference>
<name>A0ABD3BK44_9LAMI</name>
<keyword evidence="2" id="KW-1185">Reference proteome</keyword>
<evidence type="ECO:0000313" key="1">
    <source>
        <dbReference type="EMBL" id="KAL3617095.1"/>
    </source>
</evidence>
<proteinExistence type="predicted"/>
<organism evidence="1 2">
    <name type="scientific">Castilleja foliolosa</name>
    <dbReference type="NCBI Taxonomy" id="1961234"/>
    <lineage>
        <taxon>Eukaryota</taxon>
        <taxon>Viridiplantae</taxon>
        <taxon>Streptophyta</taxon>
        <taxon>Embryophyta</taxon>
        <taxon>Tracheophyta</taxon>
        <taxon>Spermatophyta</taxon>
        <taxon>Magnoliopsida</taxon>
        <taxon>eudicotyledons</taxon>
        <taxon>Gunneridae</taxon>
        <taxon>Pentapetalae</taxon>
        <taxon>asterids</taxon>
        <taxon>lamiids</taxon>
        <taxon>Lamiales</taxon>
        <taxon>Orobanchaceae</taxon>
        <taxon>Pedicularideae</taxon>
        <taxon>Castillejinae</taxon>
        <taxon>Castilleja</taxon>
    </lineage>
</organism>
<evidence type="ECO:0000313" key="2">
    <source>
        <dbReference type="Proteomes" id="UP001632038"/>
    </source>
</evidence>
<dbReference type="AlphaFoldDB" id="A0ABD3BK44"/>
<gene>
    <name evidence="1" type="ORF">CASFOL_039489</name>
</gene>
<sequence length="113" mass="12759">MVCLEELFPDIPDDYVFTRTVDRGPCWICDGPHSRFGCKLLDICPIDQKVPERYKVLCGFCCSDVINGKCPKECGHKGGQVVDKVQMYYSSLKLSFMFRNAKLKGLDGKVISN</sequence>
<dbReference type="EMBL" id="JAVIJP010000087">
    <property type="protein sequence ID" value="KAL3617095.1"/>
    <property type="molecule type" value="Genomic_DNA"/>
</dbReference>
<reference evidence="2" key="1">
    <citation type="journal article" date="2024" name="IScience">
        <title>Strigolactones Initiate the Formation of Haustorium-like Structures in Castilleja.</title>
        <authorList>
            <person name="Buerger M."/>
            <person name="Peterson D."/>
            <person name="Chory J."/>
        </authorList>
    </citation>
    <scope>NUCLEOTIDE SEQUENCE [LARGE SCALE GENOMIC DNA]</scope>
</reference>
<comment type="caution">
    <text evidence="1">The sequence shown here is derived from an EMBL/GenBank/DDBJ whole genome shotgun (WGS) entry which is preliminary data.</text>
</comment>
<accession>A0ABD3BK44</accession>
<protein>
    <submittedName>
        <fullName evidence="1">Uncharacterized protein</fullName>
    </submittedName>
</protein>